<reference evidence="2" key="2">
    <citation type="submission" date="2020-01" db="EMBL/GenBank/DDBJ databases">
        <authorList>
            <person name="Richard D."/>
        </authorList>
    </citation>
    <scope>NUCLEOTIDE SEQUENCE</scope>
    <source>
        <strain evidence="2">JP541</strain>
    </source>
</reference>
<dbReference type="KEGG" id="xcn:J169_04441"/>
<evidence type="ECO:0000313" key="1">
    <source>
        <dbReference type="EMBL" id="CEG19248.1"/>
    </source>
</evidence>
<evidence type="ECO:0000313" key="3">
    <source>
        <dbReference type="Proteomes" id="UP000052230"/>
    </source>
</evidence>
<accession>A0A0U5C007</accession>
<gene>
    <name evidence="2" type="ORF">GUH15_17740</name>
    <name evidence="1" type="ORF">XAC3562_970032</name>
</gene>
<protein>
    <submittedName>
        <fullName evidence="1">Uncharacterized protein</fullName>
    </submittedName>
</protein>
<sequence>MSGRSACTSTRNDGDDKCQHTIAINLGTVRRPAGRHAGSRGAVAHYDFGRFEPFTKKLNQAAASGHLKGFEPGVGGSEPLTGSYDKASGIVTLPAFEPGSAPTTNLRGSLRLQEMSIRFANSSYVDANQQRQHVTQDMVTNLQSTINSSPTLAKEINRAVTTAIDSRDPKSPMLLENFAPLSGTVAGGTFNPATKTMSIPPGTVGQTQSRFNKFYANDLTFVLGHETQHAFNQTSMTSSYRQFDAAVTAIAKDNDPVNDYTLPIENLIKSAREDEAKAQISGWNALVDRVRQTNPAVDLNAMSRIGTSRVEDFVEVNPANPDPGTARDHVQP</sequence>
<dbReference type="KEGG" id="xcr:J163_04394"/>
<name>A0A0U5C007_XANCI</name>
<dbReference type="KEGG" id="xcw:J162_04399"/>
<dbReference type="KEGG" id="xcu:J159_04393"/>
<dbReference type="Proteomes" id="UP000052230">
    <property type="component" value="Unassembled WGS sequence"/>
</dbReference>
<keyword evidence="3" id="KW-1185">Reference proteome</keyword>
<dbReference type="AlphaFoldDB" id="A0A0U5C007"/>
<comment type="caution">
    <text evidence="1">The sequence shown here is derived from an EMBL/GenBank/DDBJ whole genome shotgun (WGS) entry which is preliminary data.</text>
</comment>
<dbReference type="KEGG" id="xcf:J172_04434"/>
<evidence type="ECO:0000313" key="2">
    <source>
        <dbReference type="EMBL" id="MBD4337864.1"/>
    </source>
</evidence>
<proteinExistence type="predicted"/>
<organism evidence="1 3">
    <name type="scientific">Xanthomonas citri pv. citri</name>
    <dbReference type="NCBI Taxonomy" id="611301"/>
    <lineage>
        <taxon>Bacteria</taxon>
        <taxon>Pseudomonadati</taxon>
        <taxon>Pseudomonadota</taxon>
        <taxon>Gammaproteobacteria</taxon>
        <taxon>Lysobacterales</taxon>
        <taxon>Lysobacteraceae</taxon>
        <taxon>Xanthomonas</taxon>
    </lineage>
</organism>
<dbReference type="KEGG" id="xcm:J164_04394"/>
<reference evidence="1 3" key="1">
    <citation type="submission" date="2014-09" db="EMBL/GenBank/DDBJ databases">
        <authorList>
            <person name="Regsiter A."/>
        </authorList>
    </citation>
    <scope>NUCLEOTIDE SEQUENCE [LARGE SCALE GENOMIC DNA]</scope>
</reference>
<dbReference type="EMBL" id="CCXZ01000196">
    <property type="protein sequence ID" value="CEG19248.1"/>
    <property type="molecule type" value="Genomic_DNA"/>
</dbReference>
<dbReference type="EMBL" id="JAABFR010001386">
    <property type="protein sequence ID" value="MBD4337864.1"/>
    <property type="molecule type" value="Genomic_DNA"/>
</dbReference>
<dbReference type="Proteomes" id="UP000653002">
    <property type="component" value="Unassembled WGS sequence"/>
</dbReference>